<dbReference type="AlphaFoldDB" id="A0A238Y407"/>
<dbReference type="InterPro" id="IPR036188">
    <property type="entry name" value="FAD/NAD-bd_sf"/>
</dbReference>
<gene>
    <name evidence="2" type="ORF">SAMN06264855_1289</name>
</gene>
<reference evidence="2 3" key="1">
    <citation type="submission" date="2017-06" db="EMBL/GenBank/DDBJ databases">
        <authorList>
            <person name="Kim H.J."/>
            <person name="Triplett B.A."/>
        </authorList>
    </citation>
    <scope>NUCLEOTIDE SEQUENCE [LARGE SCALE GENOMIC DNA]</scope>
    <source>
        <strain evidence="2 3">DSM 8800</strain>
    </source>
</reference>
<sequence>MNSLRSTFVHHIGIEPFGLESFAKANGREDELVPTVNYPARPSLDLFLDHSDYVIERNDLESLHYQAAVEEIHERPETQGLRLETTAGPVETDSCVIAIGHGGRYRCPDWATNVDGIDHVWNGFTPDPDADRTIVVGGGITAAQLACHLSETQQVVLLSRHPLRWEVSEAAPPWINWSYVQDELHVHPPGSRDRFEGIREARNTATVPPYFYAEFEKREADGTLTLTQEAVESATARDGRIQLSLDCGLQLIGDQVVLATGFESVFDHPFVERVADTLDLERGYRGMPVLDDGTLAWQTDTDRSVPLYVTGALALGTVGPYASNIPGAWRAGDRISAAIRRRHRSTSDETSKEGRRSEVAH</sequence>
<dbReference type="PANTHER" id="PTHR38663">
    <property type="match status" value="1"/>
</dbReference>
<feature type="region of interest" description="Disordered" evidence="1">
    <location>
        <begin position="340"/>
        <end position="361"/>
    </location>
</feature>
<evidence type="ECO:0000256" key="1">
    <source>
        <dbReference type="SAM" id="MobiDB-lite"/>
    </source>
</evidence>
<dbReference type="SUPFAM" id="SSF51905">
    <property type="entry name" value="FAD/NAD(P)-binding domain"/>
    <property type="match status" value="1"/>
</dbReference>
<dbReference type="EMBL" id="FZNQ01000028">
    <property type="protein sequence ID" value="SNR65039.1"/>
    <property type="molecule type" value="Genomic_DNA"/>
</dbReference>
<keyword evidence="3" id="KW-1185">Reference proteome</keyword>
<name>A0A238Y407_HALVU</name>
<dbReference type="Gene3D" id="3.50.50.60">
    <property type="entry name" value="FAD/NAD(P)-binding domain"/>
    <property type="match status" value="1"/>
</dbReference>
<dbReference type="PANTHER" id="PTHR38663:SF1">
    <property type="entry name" value="L-ORNITHINE N(5)-MONOOXYGENASE"/>
    <property type="match status" value="1"/>
</dbReference>
<evidence type="ECO:0000313" key="3">
    <source>
        <dbReference type="Proteomes" id="UP000198397"/>
    </source>
</evidence>
<organism evidence="2 3">
    <name type="scientific">Halorubrum vacuolatum</name>
    <name type="common">Natronobacterium vacuolatum</name>
    <dbReference type="NCBI Taxonomy" id="63740"/>
    <lineage>
        <taxon>Archaea</taxon>
        <taxon>Methanobacteriati</taxon>
        <taxon>Methanobacteriota</taxon>
        <taxon>Stenosarchaea group</taxon>
        <taxon>Halobacteria</taxon>
        <taxon>Halobacteriales</taxon>
        <taxon>Haloferacaceae</taxon>
        <taxon>Halorubrum</taxon>
    </lineage>
</organism>
<accession>A0A238Y407</accession>
<feature type="compositionally biased region" description="Basic and acidic residues" evidence="1">
    <location>
        <begin position="345"/>
        <end position="361"/>
    </location>
</feature>
<evidence type="ECO:0000313" key="2">
    <source>
        <dbReference type="EMBL" id="SNR65039.1"/>
    </source>
</evidence>
<dbReference type="Proteomes" id="UP000198397">
    <property type="component" value="Unassembled WGS sequence"/>
</dbReference>
<protein>
    <submittedName>
        <fullName evidence="2">Predicted flavoprotein CzcO associated with the cation diffusion facilitator CzcD</fullName>
    </submittedName>
</protein>
<proteinExistence type="predicted"/>